<dbReference type="EMBL" id="JACZHT010000002">
    <property type="protein sequence ID" value="MBE1236800.1"/>
    <property type="molecule type" value="Genomic_DNA"/>
</dbReference>
<dbReference type="InterPro" id="IPR036291">
    <property type="entry name" value="NAD(P)-bd_dom_sf"/>
</dbReference>
<keyword evidence="2" id="KW-0560">Oxidoreductase</keyword>
<dbReference type="GO" id="GO:0070402">
    <property type="term" value="F:NADPH binding"/>
    <property type="evidence" value="ECO:0007669"/>
    <property type="project" value="TreeGrafter"/>
</dbReference>
<name>A0A8J6YLW0_9PROT</name>
<dbReference type="Proteomes" id="UP000631034">
    <property type="component" value="Unassembled WGS sequence"/>
</dbReference>
<dbReference type="InterPro" id="IPR020843">
    <property type="entry name" value="ER"/>
</dbReference>
<dbReference type="CDD" id="cd05276">
    <property type="entry name" value="p53_inducible_oxidoreductase"/>
    <property type="match status" value="1"/>
</dbReference>
<dbReference type="InterPro" id="IPR013154">
    <property type="entry name" value="ADH-like_N"/>
</dbReference>
<dbReference type="Pfam" id="PF08240">
    <property type="entry name" value="ADH_N"/>
    <property type="match status" value="1"/>
</dbReference>
<dbReference type="PANTHER" id="PTHR48106:SF8">
    <property type="entry name" value="OS02G0805600 PROTEIN"/>
    <property type="match status" value="1"/>
</dbReference>
<dbReference type="InterPro" id="IPR014189">
    <property type="entry name" value="Quinone_OxRdtase_PIG3"/>
</dbReference>
<evidence type="ECO:0000313" key="4">
    <source>
        <dbReference type="EMBL" id="MBE1236800.1"/>
    </source>
</evidence>
<dbReference type="SUPFAM" id="SSF50129">
    <property type="entry name" value="GroES-like"/>
    <property type="match status" value="1"/>
</dbReference>
<sequence>MPQSSNSPLPLPETMACIEIDGKGGPEVLKPARRPVPVPGEGEVLIRIRAAGVNGPDLVQRQGYYPPPPGASDLPGLEVSGVIAALGPGAGEGLRVGMPVCALLTGGGYAEYATADGAVCLPVPGDLSFAEAAALPETTFTVWRNVFQIGDLREGDRFLVHGGASGIGTTAIQLAKAFGATVYTTAGSPEKCALCERLGAERAINYREEVYEDVIRELVGKAGVDVILDMVGGDYVARDISIMAEGGTRVSIAFKKGSKVSFDMMRVMLKRLTLTGSTLRTQPVGVKAAIASKLRRHVWPLVESGRFRPHIYRELPLAEAAEAHRLMEASEHSGKVVLVL</sequence>
<proteinExistence type="predicted"/>
<dbReference type="PANTHER" id="PTHR48106">
    <property type="entry name" value="QUINONE OXIDOREDUCTASE PIG3-RELATED"/>
    <property type="match status" value="1"/>
</dbReference>
<organism evidence="4 5">
    <name type="scientific">Phaeovibrio sulfidiphilus</name>
    <dbReference type="NCBI Taxonomy" id="1220600"/>
    <lineage>
        <taxon>Bacteria</taxon>
        <taxon>Pseudomonadati</taxon>
        <taxon>Pseudomonadota</taxon>
        <taxon>Alphaproteobacteria</taxon>
        <taxon>Rhodospirillales</taxon>
        <taxon>Rhodospirillaceae</taxon>
        <taxon>Phaeovibrio</taxon>
    </lineage>
</organism>
<keyword evidence="1" id="KW-0521">NADP</keyword>
<evidence type="ECO:0000256" key="1">
    <source>
        <dbReference type="ARBA" id="ARBA00022857"/>
    </source>
</evidence>
<comment type="caution">
    <text evidence="4">The sequence shown here is derived from an EMBL/GenBank/DDBJ whole genome shotgun (WGS) entry which is preliminary data.</text>
</comment>
<evidence type="ECO:0000259" key="3">
    <source>
        <dbReference type="SMART" id="SM00829"/>
    </source>
</evidence>
<dbReference type="RefSeq" id="WP_192533804.1">
    <property type="nucleotide sequence ID" value="NZ_JACZHT010000002.1"/>
</dbReference>
<dbReference type="NCBIfam" id="TIGR02824">
    <property type="entry name" value="quinone_pig3"/>
    <property type="match status" value="1"/>
</dbReference>
<evidence type="ECO:0000313" key="5">
    <source>
        <dbReference type="Proteomes" id="UP000631034"/>
    </source>
</evidence>
<gene>
    <name evidence="4" type="ORF">IHV25_03915</name>
</gene>
<dbReference type="AlphaFoldDB" id="A0A8J6YLW0"/>
<dbReference type="InterPro" id="IPR011032">
    <property type="entry name" value="GroES-like_sf"/>
</dbReference>
<dbReference type="Gene3D" id="3.40.50.720">
    <property type="entry name" value="NAD(P)-binding Rossmann-like Domain"/>
    <property type="match status" value="1"/>
</dbReference>
<dbReference type="Gene3D" id="3.90.180.10">
    <property type="entry name" value="Medium-chain alcohol dehydrogenases, catalytic domain"/>
    <property type="match status" value="1"/>
</dbReference>
<keyword evidence="5" id="KW-1185">Reference proteome</keyword>
<dbReference type="SUPFAM" id="SSF51735">
    <property type="entry name" value="NAD(P)-binding Rossmann-fold domains"/>
    <property type="match status" value="1"/>
</dbReference>
<dbReference type="SMART" id="SM00829">
    <property type="entry name" value="PKS_ER"/>
    <property type="match status" value="1"/>
</dbReference>
<evidence type="ECO:0000256" key="2">
    <source>
        <dbReference type="ARBA" id="ARBA00023002"/>
    </source>
</evidence>
<protein>
    <submittedName>
        <fullName evidence="4">NAD(P)H-quinone oxidoreductase</fullName>
    </submittedName>
</protein>
<dbReference type="GO" id="GO:0016651">
    <property type="term" value="F:oxidoreductase activity, acting on NAD(P)H"/>
    <property type="evidence" value="ECO:0007669"/>
    <property type="project" value="TreeGrafter"/>
</dbReference>
<accession>A0A8J6YLW0</accession>
<dbReference type="Pfam" id="PF00107">
    <property type="entry name" value="ADH_zinc_N"/>
    <property type="match status" value="1"/>
</dbReference>
<feature type="domain" description="Enoyl reductase (ER)" evidence="3">
    <location>
        <begin position="24"/>
        <end position="338"/>
    </location>
</feature>
<dbReference type="InterPro" id="IPR013149">
    <property type="entry name" value="ADH-like_C"/>
</dbReference>
<reference evidence="4" key="1">
    <citation type="submission" date="2020-10" db="EMBL/GenBank/DDBJ databases">
        <title>Genome sequence of the unusual species of purple photosynthetic bacteria, Phaeovibrio sulfidiphilus DSM 23193, type strain.</title>
        <authorList>
            <person name="Kyndt J.A."/>
            <person name="Meyer T.E."/>
        </authorList>
    </citation>
    <scope>NUCLEOTIDE SEQUENCE</scope>
    <source>
        <strain evidence="4">DSM 23193</strain>
    </source>
</reference>